<keyword evidence="4" id="KW-1133">Transmembrane helix</keyword>
<dbReference type="CDD" id="cd07989">
    <property type="entry name" value="LPLAT_AGPAT-like"/>
    <property type="match status" value="1"/>
</dbReference>
<evidence type="ECO:0000259" key="5">
    <source>
        <dbReference type="SMART" id="SM00563"/>
    </source>
</evidence>
<reference evidence="7" key="1">
    <citation type="submission" date="2016-10" db="EMBL/GenBank/DDBJ databases">
        <authorList>
            <person name="Varghese N."/>
            <person name="Submissions S."/>
        </authorList>
    </citation>
    <scope>NUCLEOTIDE SEQUENCE [LARGE SCALE GENOMIC DNA]</scope>
    <source>
        <strain evidence="7">DSM 123</strain>
    </source>
</reference>
<keyword evidence="4" id="KW-0472">Membrane</keyword>
<keyword evidence="3 6" id="KW-0012">Acyltransferase</keyword>
<feature type="transmembrane region" description="Helical" evidence="4">
    <location>
        <begin position="13"/>
        <end position="32"/>
    </location>
</feature>
<dbReference type="AlphaFoldDB" id="A0A1H8TR13"/>
<dbReference type="GO" id="GO:0003841">
    <property type="term" value="F:1-acylglycerol-3-phosphate O-acyltransferase activity"/>
    <property type="evidence" value="ECO:0007669"/>
    <property type="project" value="TreeGrafter"/>
</dbReference>
<dbReference type="Proteomes" id="UP000199615">
    <property type="component" value="Unassembled WGS sequence"/>
</dbReference>
<name>A0A1H8TR13_9BRAD</name>
<dbReference type="InterPro" id="IPR002123">
    <property type="entry name" value="Plipid/glycerol_acylTrfase"/>
</dbReference>
<evidence type="ECO:0000313" key="6">
    <source>
        <dbReference type="EMBL" id="SEO93054.1"/>
    </source>
</evidence>
<keyword evidence="2 6" id="KW-0808">Transferase</keyword>
<dbReference type="OrthoDB" id="5290997at2"/>
<keyword evidence="7" id="KW-1185">Reference proteome</keyword>
<accession>A0A1H8TR13</accession>
<dbReference type="GO" id="GO:0006654">
    <property type="term" value="P:phosphatidic acid biosynthetic process"/>
    <property type="evidence" value="ECO:0007669"/>
    <property type="project" value="TreeGrafter"/>
</dbReference>
<keyword evidence="4" id="KW-0812">Transmembrane</keyword>
<evidence type="ECO:0000256" key="2">
    <source>
        <dbReference type="ARBA" id="ARBA00022679"/>
    </source>
</evidence>
<dbReference type="SMART" id="SM00563">
    <property type="entry name" value="PlsC"/>
    <property type="match status" value="1"/>
</dbReference>
<sequence>MTSIFVRSLIYNVLFYLLLTFWILVAVPTFVLPRRALMRVAKLWGQSSIWLMRVVCNTKVEFRGVEKIPQGPLIVAPKHQSMWETFALLQFFDAPVYILKRELTWIPFFGWLLMKADMIAINRQKRGRILMEMSRRAREEVHRGRQLIIFPEGTRTAVGAPPNYKAGVGQIYADCGAPCLPVALNSGLFWPRRQFMRYPGTLVVEFLDPLPAGLDRRTFIEQVSKLVETASNRLIEAGRKEQAELFGRVPSTNVQTAAPKVADRDLGHR</sequence>
<organism evidence="6 7">
    <name type="scientific">Rhodopseudomonas pseudopalustris</name>
    <dbReference type="NCBI Taxonomy" id="1513892"/>
    <lineage>
        <taxon>Bacteria</taxon>
        <taxon>Pseudomonadati</taxon>
        <taxon>Pseudomonadota</taxon>
        <taxon>Alphaproteobacteria</taxon>
        <taxon>Hyphomicrobiales</taxon>
        <taxon>Nitrobacteraceae</taxon>
        <taxon>Rhodopseudomonas</taxon>
    </lineage>
</organism>
<feature type="domain" description="Phospholipid/glycerol acyltransferase" evidence="5">
    <location>
        <begin position="73"/>
        <end position="187"/>
    </location>
</feature>
<dbReference type="RefSeq" id="WP_092684316.1">
    <property type="nucleotide sequence ID" value="NZ_FODT01000006.1"/>
</dbReference>
<gene>
    <name evidence="6" type="ORF">SAMN05444123_10661</name>
</gene>
<dbReference type="PANTHER" id="PTHR10434">
    <property type="entry name" value="1-ACYL-SN-GLYCEROL-3-PHOSPHATE ACYLTRANSFERASE"/>
    <property type="match status" value="1"/>
</dbReference>
<proteinExistence type="predicted"/>
<evidence type="ECO:0000256" key="3">
    <source>
        <dbReference type="ARBA" id="ARBA00023315"/>
    </source>
</evidence>
<dbReference type="PANTHER" id="PTHR10434:SF40">
    <property type="entry name" value="1-ACYL-SN-GLYCEROL-3-PHOSPHATE ACYLTRANSFERASE"/>
    <property type="match status" value="1"/>
</dbReference>
<evidence type="ECO:0000256" key="1">
    <source>
        <dbReference type="ARBA" id="ARBA00005189"/>
    </source>
</evidence>
<evidence type="ECO:0000313" key="7">
    <source>
        <dbReference type="Proteomes" id="UP000199615"/>
    </source>
</evidence>
<dbReference type="Pfam" id="PF01553">
    <property type="entry name" value="Acyltransferase"/>
    <property type="match status" value="1"/>
</dbReference>
<protein>
    <submittedName>
        <fullName evidence="6">1-acyl-sn-glycerol-3-phosphate acyltransferase</fullName>
    </submittedName>
</protein>
<dbReference type="SUPFAM" id="SSF69593">
    <property type="entry name" value="Glycerol-3-phosphate (1)-acyltransferase"/>
    <property type="match status" value="1"/>
</dbReference>
<dbReference type="EMBL" id="FODT01000006">
    <property type="protein sequence ID" value="SEO93054.1"/>
    <property type="molecule type" value="Genomic_DNA"/>
</dbReference>
<comment type="pathway">
    <text evidence="1">Lipid metabolism.</text>
</comment>
<evidence type="ECO:0000256" key="4">
    <source>
        <dbReference type="SAM" id="Phobius"/>
    </source>
</evidence>